<dbReference type="RefSeq" id="WP_062965323.1">
    <property type="nucleotide sequence ID" value="NZ_JAJFOE010000001.1"/>
</dbReference>
<evidence type="ECO:0000313" key="2">
    <source>
        <dbReference type="EMBL" id="SUA44929.1"/>
    </source>
</evidence>
<dbReference type="Proteomes" id="UP000255082">
    <property type="component" value="Unassembled WGS sequence"/>
</dbReference>
<keyword evidence="1" id="KW-0812">Transmembrane</keyword>
<gene>
    <name evidence="2" type="ORF">NCTC13184_03451</name>
</gene>
<accession>A0A378WUU8</accession>
<feature type="transmembrane region" description="Helical" evidence="1">
    <location>
        <begin position="107"/>
        <end position="127"/>
    </location>
</feature>
<keyword evidence="1" id="KW-1133">Transmembrane helix</keyword>
<keyword evidence="1" id="KW-0472">Membrane</keyword>
<reference evidence="2 3" key="1">
    <citation type="submission" date="2018-06" db="EMBL/GenBank/DDBJ databases">
        <authorList>
            <consortium name="Pathogen Informatics"/>
            <person name="Doyle S."/>
        </authorList>
    </citation>
    <scope>NUCLEOTIDE SEQUENCE [LARGE SCALE GENOMIC DNA]</scope>
    <source>
        <strain evidence="2 3">NCTC13184</strain>
    </source>
</reference>
<evidence type="ECO:0000313" key="3">
    <source>
        <dbReference type="Proteomes" id="UP000255082"/>
    </source>
</evidence>
<sequence>MTSSQYPQSSQQTAGSVSTGISWPGALAVIAALLVAAGAFLVWASVDSPGTGKAAGTVTVTGVGKTTSDLAVLDATPQTHTGSLTQNLATRLQKSAEKAETAHATKAGYYTLALAVIAGGLGIAHVLGRAPRPTAAAISVAGGAVAAIALMHLTNIPGRVFGARGLARTALNALHPTAGPGLYLTLAGGLLLLVGGAWAYLSSRPVAR</sequence>
<feature type="transmembrane region" description="Helical" evidence="1">
    <location>
        <begin position="134"/>
        <end position="153"/>
    </location>
</feature>
<name>A0A378WUU8_9NOCA</name>
<evidence type="ECO:0000256" key="1">
    <source>
        <dbReference type="SAM" id="Phobius"/>
    </source>
</evidence>
<proteinExistence type="predicted"/>
<dbReference type="EMBL" id="UGRU01000001">
    <property type="protein sequence ID" value="SUA44929.1"/>
    <property type="molecule type" value="Genomic_DNA"/>
</dbReference>
<organism evidence="2 3">
    <name type="scientific">Nocardia africana</name>
    <dbReference type="NCBI Taxonomy" id="134964"/>
    <lineage>
        <taxon>Bacteria</taxon>
        <taxon>Bacillati</taxon>
        <taxon>Actinomycetota</taxon>
        <taxon>Actinomycetes</taxon>
        <taxon>Mycobacteriales</taxon>
        <taxon>Nocardiaceae</taxon>
        <taxon>Nocardia</taxon>
    </lineage>
</organism>
<protein>
    <submittedName>
        <fullName evidence="2">Uncharacterized protein</fullName>
    </submittedName>
</protein>
<dbReference type="AlphaFoldDB" id="A0A378WUU8"/>
<feature type="transmembrane region" description="Helical" evidence="1">
    <location>
        <begin position="181"/>
        <end position="201"/>
    </location>
</feature>
<feature type="transmembrane region" description="Helical" evidence="1">
    <location>
        <begin position="21"/>
        <end position="43"/>
    </location>
</feature>